<feature type="chain" id="PRO_5040275855" description="DUF538 domain-containing protein" evidence="1">
    <location>
        <begin position="23"/>
        <end position="162"/>
    </location>
</feature>
<name>A0A9Q0GHS5_9ROSI</name>
<comment type="caution">
    <text evidence="2">The sequence shown here is derived from an EMBL/GenBank/DDBJ whole genome shotgun (WGS) entry which is preliminary data.</text>
</comment>
<feature type="signal peptide" evidence="1">
    <location>
        <begin position="1"/>
        <end position="22"/>
    </location>
</feature>
<dbReference type="Gene3D" id="2.30.240.10">
    <property type="entry name" value="At5g01610-like"/>
    <property type="match status" value="1"/>
</dbReference>
<dbReference type="OrthoDB" id="1657436at2759"/>
<evidence type="ECO:0008006" key="4">
    <source>
        <dbReference type="Google" id="ProtNLM"/>
    </source>
</evidence>
<sequence length="162" mass="17995">MAFVSAIFLLLIFSISPLESASQSTLTAYEVLQEYDFPVGILPNGVTGYKLNNSTGRFSVYLNGTCTFKVESYELQYEPTIKGVIDEDKLSRLEGIKVKVFLFWLSITEVTRDDEDLEFSVGIASPDFPVSNFDESPTCGCGFDCDNHVSSREKKLNTIVSS</sequence>
<dbReference type="SUPFAM" id="SSF141562">
    <property type="entry name" value="At5g01610-like"/>
    <property type="match status" value="1"/>
</dbReference>
<organism evidence="2 3">
    <name type="scientific">Turnera subulata</name>
    <dbReference type="NCBI Taxonomy" id="218843"/>
    <lineage>
        <taxon>Eukaryota</taxon>
        <taxon>Viridiplantae</taxon>
        <taxon>Streptophyta</taxon>
        <taxon>Embryophyta</taxon>
        <taxon>Tracheophyta</taxon>
        <taxon>Spermatophyta</taxon>
        <taxon>Magnoliopsida</taxon>
        <taxon>eudicotyledons</taxon>
        <taxon>Gunneridae</taxon>
        <taxon>Pentapetalae</taxon>
        <taxon>rosids</taxon>
        <taxon>fabids</taxon>
        <taxon>Malpighiales</taxon>
        <taxon>Passifloraceae</taxon>
        <taxon>Turnera</taxon>
    </lineage>
</organism>
<proteinExistence type="predicted"/>
<accession>A0A9Q0GHS5</accession>
<reference evidence="2" key="2">
    <citation type="journal article" date="2023" name="Plants (Basel)">
        <title>Annotation of the Turnera subulata (Passifloraceae) Draft Genome Reveals the S-Locus Evolved after the Divergence of Turneroideae from Passifloroideae in a Stepwise Manner.</title>
        <authorList>
            <person name="Henning P.M."/>
            <person name="Roalson E.H."/>
            <person name="Mir W."/>
            <person name="McCubbin A.G."/>
            <person name="Shore J.S."/>
        </authorList>
    </citation>
    <scope>NUCLEOTIDE SEQUENCE</scope>
    <source>
        <strain evidence="2">F60SS</strain>
    </source>
</reference>
<evidence type="ECO:0000313" key="2">
    <source>
        <dbReference type="EMBL" id="KAJ4849290.1"/>
    </source>
</evidence>
<keyword evidence="1" id="KW-0732">Signal</keyword>
<gene>
    <name evidence="2" type="ORF">Tsubulata_021562</name>
</gene>
<protein>
    <recommendedName>
        <fullName evidence="4">DUF538 domain-containing protein</fullName>
    </recommendedName>
</protein>
<evidence type="ECO:0000313" key="3">
    <source>
        <dbReference type="Proteomes" id="UP001141552"/>
    </source>
</evidence>
<dbReference type="Pfam" id="PF04398">
    <property type="entry name" value="DUF538"/>
    <property type="match status" value="1"/>
</dbReference>
<dbReference type="InterPro" id="IPR007493">
    <property type="entry name" value="DUF538"/>
</dbReference>
<keyword evidence="3" id="KW-1185">Reference proteome</keyword>
<dbReference type="EMBL" id="JAKUCV010000655">
    <property type="protein sequence ID" value="KAJ4849290.1"/>
    <property type="molecule type" value="Genomic_DNA"/>
</dbReference>
<dbReference type="PANTHER" id="PTHR31676">
    <property type="entry name" value="T31J12.3 PROTEIN-RELATED"/>
    <property type="match status" value="1"/>
</dbReference>
<dbReference type="PANTHER" id="PTHR31676:SF173">
    <property type="entry name" value="DUF538 DOMAIN-CONTAINING PROTEIN"/>
    <property type="match status" value="1"/>
</dbReference>
<dbReference type="AlphaFoldDB" id="A0A9Q0GHS5"/>
<dbReference type="InterPro" id="IPR036758">
    <property type="entry name" value="At5g01610-like"/>
</dbReference>
<dbReference type="Proteomes" id="UP001141552">
    <property type="component" value="Unassembled WGS sequence"/>
</dbReference>
<evidence type="ECO:0000256" key="1">
    <source>
        <dbReference type="SAM" id="SignalP"/>
    </source>
</evidence>
<reference evidence="2" key="1">
    <citation type="submission" date="2022-02" db="EMBL/GenBank/DDBJ databases">
        <authorList>
            <person name="Henning P.M."/>
            <person name="McCubbin A.G."/>
            <person name="Shore J.S."/>
        </authorList>
    </citation>
    <scope>NUCLEOTIDE SEQUENCE</scope>
    <source>
        <strain evidence="2">F60SS</strain>
        <tissue evidence="2">Leaves</tissue>
    </source>
</reference>